<evidence type="ECO:0000313" key="3">
    <source>
        <dbReference type="Proteomes" id="UP001202550"/>
    </source>
</evidence>
<dbReference type="GO" id="GO:0032259">
    <property type="term" value="P:methylation"/>
    <property type="evidence" value="ECO:0007669"/>
    <property type="project" value="UniProtKB-KW"/>
</dbReference>
<keyword evidence="2" id="KW-0489">Methyltransferase</keyword>
<evidence type="ECO:0000313" key="2">
    <source>
        <dbReference type="EMBL" id="MCL1630154.1"/>
    </source>
</evidence>
<evidence type="ECO:0000259" key="1">
    <source>
        <dbReference type="Pfam" id="PF13649"/>
    </source>
</evidence>
<accession>A0ABT0M768</accession>
<reference evidence="2 3" key="1">
    <citation type="submission" date="2022-05" db="EMBL/GenBank/DDBJ databases">
        <title>Seasonal and diel survey of microbial diversity of the Tyrrhenian coast.</title>
        <authorList>
            <person name="Gattoni G."/>
            <person name="Corral P."/>
        </authorList>
    </citation>
    <scope>NUCLEOTIDE SEQUENCE [LARGE SCALE GENOMIC DNA]</scope>
    <source>
        <strain evidence="2 3">V10</strain>
    </source>
</reference>
<dbReference type="InterPro" id="IPR029063">
    <property type="entry name" value="SAM-dependent_MTases_sf"/>
</dbReference>
<dbReference type="InterPro" id="IPR050508">
    <property type="entry name" value="Methyltransf_Superfamily"/>
</dbReference>
<dbReference type="SUPFAM" id="SSF53335">
    <property type="entry name" value="S-adenosyl-L-methionine-dependent methyltransferases"/>
    <property type="match status" value="1"/>
</dbReference>
<keyword evidence="2" id="KW-0808">Transferase</keyword>
<dbReference type="Pfam" id="PF13649">
    <property type="entry name" value="Methyltransf_25"/>
    <property type="match status" value="1"/>
</dbReference>
<sequence length="284" mass="31625">MPDLLRARKSPLKTLFGFGFHLFDLIAYEVLYRFSPARKHWFFNGGYLPLDADYIPHPDFAGEDHCAMMYHQAAHTQIREFGLQPLDILDVGCGQGGGLVYVSRLFPNAALSGTERSLSAVALARRRIRPHTRAQIFQSKSNRLAFANTSFDLVLSVGAPTYFGLTRFVTEAARVLRPGGVISISGGYRQGDHAQIEDELRNAAQANGLVCTSYRDITPHTFASLKADIPRREVQLAKVPWPFSLYAVKWADMPGSAEYDEYETGKRADFAAVFHKPALQDLGV</sequence>
<protein>
    <submittedName>
        <fullName evidence="2">Class I SAM-dependent methyltransferase</fullName>
    </submittedName>
</protein>
<name>A0ABT0M768_9RHOB</name>
<proteinExistence type="predicted"/>
<dbReference type="PANTHER" id="PTHR42912">
    <property type="entry name" value="METHYLTRANSFERASE"/>
    <property type="match status" value="1"/>
</dbReference>
<dbReference type="InterPro" id="IPR041698">
    <property type="entry name" value="Methyltransf_25"/>
</dbReference>
<dbReference type="Proteomes" id="UP001202550">
    <property type="component" value="Unassembled WGS sequence"/>
</dbReference>
<dbReference type="CDD" id="cd02440">
    <property type="entry name" value="AdoMet_MTases"/>
    <property type="match status" value="1"/>
</dbReference>
<comment type="caution">
    <text evidence="2">The sequence shown here is derived from an EMBL/GenBank/DDBJ whole genome shotgun (WGS) entry which is preliminary data.</text>
</comment>
<keyword evidence="3" id="KW-1185">Reference proteome</keyword>
<feature type="domain" description="Methyltransferase" evidence="1">
    <location>
        <begin position="88"/>
        <end position="180"/>
    </location>
</feature>
<dbReference type="EMBL" id="JALZWP010000026">
    <property type="protein sequence ID" value="MCL1630154.1"/>
    <property type="molecule type" value="Genomic_DNA"/>
</dbReference>
<gene>
    <name evidence="2" type="ORF">M3N55_15640</name>
</gene>
<organism evidence="2 3">
    <name type="scientific">Roseinatronobacter domitianus</name>
    <dbReference type="NCBI Taxonomy" id="2940293"/>
    <lineage>
        <taxon>Bacteria</taxon>
        <taxon>Pseudomonadati</taxon>
        <taxon>Pseudomonadota</taxon>
        <taxon>Alphaproteobacteria</taxon>
        <taxon>Rhodobacterales</taxon>
        <taxon>Paracoccaceae</taxon>
        <taxon>Roseinatronobacter</taxon>
    </lineage>
</organism>
<dbReference type="GO" id="GO:0008168">
    <property type="term" value="F:methyltransferase activity"/>
    <property type="evidence" value="ECO:0007669"/>
    <property type="project" value="UniProtKB-KW"/>
</dbReference>
<dbReference type="RefSeq" id="WP_249060796.1">
    <property type="nucleotide sequence ID" value="NZ_JALZWP010000026.1"/>
</dbReference>
<dbReference type="Gene3D" id="3.40.50.150">
    <property type="entry name" value="Vaccinia Virus protein VP39"/>
    <property type="match status" value="1"/>
</dbReference>